<dbReference type="InterPro" id="IPR039439">
    <property type="entry name" value="SH3b1_dom"/>
</dbReference>
<organism evidence="7 8">
    <name type="scientific">Luteimonas gilva</name>
    <dbReference type="NCBI Taxonomy" id="2572684"/>
    <lineage>
        <taxon>Bacteria</taxon>
        <taxon>Pseudomonadati</taxon>
        <taxon>Pseudomonadota</taxon>
        <taxon>Gammaproteobacteria</taxon>
        <taxon>Lysobacterales</taxon>
        <taxon>Lysobacteraceae</taxon>
        <taxon>Luteimonas</taxon>
    </lineage>
</organism>
<dbReference type="PROSITE" id="PS51257">
    <property type="entry name" value="PROKAR_LIPOPROTEIN"/>
    <property type="match status" value="1"/>
</dbReference>
<evidence type="ECO:0000313" key="7">
    <source>
        <dbReference type="EMBL" id="TKR32985.1"/>
    </source>
</evidence>
<evidence type="ECO:0000256" key="2">
    <source>
        <dbReference type="ARBA" id="ARBA00022670"/>
    </source>
</evidence>
<evidence type="ECO:0000256" key="4">
    <source>
        <dbReference type="ARBA" id="ARBA00022807"/>
    </source>
</evidence>
<dbReference type="SUPFAM" id="SSF54001">
    <property type="entry name" value="Cysteine proteinases"/>
    <property type="match status" value="1"/>
</dbReference>
<dbReference type="GO" id="GO:0008234">
    <property type="term" value="F:cysteine-type peptidase activity"/>
    <property type="evidence" value="ECO:0007669"/>
    <property type="project" value="UniProtKB-KW"/>
</dbReference>
<feature type="domain" description="NlpC/P60" evidence="6">
    <location>
        <begin position="313"/>
        <end position="467"/>
    </location>
</feature>
<dbReference type="Pfam" id="PF00877">
    <property type="entry name" value="NLPC_P60"/>
    <property type="match status" value="1"/>
</dbReference>
<protein>
    <submittedName>
        <fullName evidence="7">NlpC-P60 family protein</fullName>
    </submittedName>
</protein>
<keyword evidence="3" id="KW-0378">Hydrolase</keyword>
<dbReference type="InterPro" id="IPR000064">
    <property type="entry name" value="NLP_P60_dom"/>
</dbReference>
<evidence type="ECO:0000313" key="8">
    <source>
        <dbReference type="Proteomes" id="UP000308707"/>
    </source>
</evidence>
<sequence length="468" mass="51610">MKFKPLLLTAALLIAACASAPAPHADARAAAAQATGVPGVSSAQLDPDYWIRRQAAADRVVLDRAAIAAQNEKLEEVDDSVYDIEALPASLGRDQVKAWIEGLSKRPTKPVYDERGREVPAKALDALVADLRLDAVPATQTTRYGLVTRRADLRAFPTGLRVFSRQGDTDIDRFQESALFPGTPVAIVHESRDRKWWFVVSPLYAAWIEKEKVAAGDKDAVFAYTRKTPYLIVTGATVRTVYTPDQPQVSDLQLDMGIRLPAIVDWPADKPVNGQNPYSSHIVELPIRGEDGRLAFSPALISRNADVRADYLPMNRANILRQGFKFLGERYGWGHSYNARDCSGFVSEIYRSFGIILPRNTSDQSVSPALNRIHFEPGDGRDKRDPVVRDLQVGDLVYIPGHVMMVIGHDNGMPYVIHDTNGGSWLGPDGKVVGGKLNGVSVTPLSTLMFDEQKSYVDRITNIQRIRP</sequence>
<dbReference type="GO" id="GO:0006508">
    <property type="term" value="P:proteolysis"/>
    <property type="evidence" value="ECO:0007669"/>
    <property type="project" value="UniProtKB-KW"/>
</dbReference>
<accession>A0A4U5JTZ6</accession>
<evidence type="ECO:0000259" key="6">
    <source>
        <dbReference type="PROSITE" id="PS51935"/>
    </source>
</evidence>
<evidence type="ECO:0000256" key="1">
    <source>
        <dbReference type="ARBA" id="ARBA00007074"/>
    </source>
</evidence>
<keyword evidence="4" id="KW-0788">Thiol protease</keyword>
<evidence type="ECO:0000256" key="3">
    <source>
        <dbReference type="ARBA" id="ARBA00022801"/>
    </source>
</evidence>
<dbReference type="InterPro" id="IPR038765">
    <property type="entry name" value="Papain-like_cys_pep_sf"/>
</dbReference>
<dbReference type="Gene3D" id="3.90.1720.10">
    <property type="entry name" value="endopeptidase domain like (from Nostoc punctiforme)"/>
    <property type="match status" value="1"/>
</dbReference>
<reference evidence="7 8" key="1">
    <citation type="submission" date="2019-04" db="EMBL/GenBank/DDBJ databases">
        <title>Reference strain of H23.</title>
        <authorList>
            <person name="Luo X."/>
        </authorList>
    </citation>
    <scope>NUCLEOTIDE SEQUENCE [LARGE SCALE GENOMIC DNA]</scope>
    <source>
        <strain evidence="7 8">H23</strain>
    </source>
</reference>
<keyword evidence="2" id="KW-0645">Protease</keyword>
<comment type="caution">
    <text evidence="7">The sequence shown here is derived from an EMBL/GenBank/DDBJ whole genome shotgun (WGS) entry which is preliminary data.</text>
</comment>
<comment type="similarity">
    <text evidence="1">Belongs to the peptidase C40 family.</text>
</comment>
<dbReference type="InterPro" id="IPR027017">
    <property type="entry name" value="P60_peptidase_YkfC"/>
</dbReference>
<dbReference type="RefSeq" id="WP_137265195.1">
    <property type="nucleotide sequence ID" value="NZ_SZUA01000001.1"/>
</dbReference>
<evidence type="ECO:0000256" key="5">
    <source>
        <dbReference type="SAM" id="SignalP"/>
    </source>
</evidence>
<keyword evidence="5" id="KW-0732">Signal</keyword>
<dbReference type="Proteomes" id="UP000308707">
    <property type="component" value="Unassembled WGS sequence"/>
</dbReference>
<keyword evidence="8" id="KW-1185">Reference proteome</keyword>
<dbReference type="Pfam" id="PF12913">
    <property type="entry name" value="SH3_6"/>
    <property type="match status" value="1"/>
</dbReference>
<dbReference type="PROSITE" id="PS51935">
    <property type="entry name" value="NLPC_P60"/>
    <property type="match status" value="1"/>
</dbReference>
<dbReference type="OrthoDB" id="9808890at2"/>
<gene>
    <name evidence="7" type="ORF">FCE95_01305</name>
</gene>
<feature type="chain" id="PRO_5020396216" evidence="5">
    <location>
        <begin position="21"/>
        <end position="468"/>
    </location>
</feature>
<dbReference type="EMBL" id="SZUA01000001">
    <property type="protein sequence ID" value="TKR32985.1"/>
    <property type="molecule type" value="Genomic_DNA"/>
</dbReference>
<dbReference type="PIRSF" id="PIRSF019015">
    <property type="entry name" value="P60_peptidase_YkfC"/>
    <property type="match status" value="1"/>
</dbReference>
<proteinExistence type="inferred from homology"/>
<dbReference type="AlphaFoldDB" id="A0A4U5JTZ6"/>
<name>A0A4U5JTZ6_9GAMM</name>
<feature type="signal peptide" evidence="5">
    <location>
        <begin position="1"/>
        <end position="20"/>
    </location>
</feature>